<name>A0A6M0Q3C6_9BACI</name>
<reference evidence="1 2" key="1">
    <citation type="submission" date="2020-02" db="EMBL/GenBank/DDBJ databases">
        <title>Bacillus aquiflavi sp. nov., isolated from yellow water of strong flavor Chinese baijiu in Yibin region of China.</title>
        <authorList>
            <person name="Xie J."/>
        </authorList>
    </citation>
    <scope>NUCLEOTIDE SEQUENCE [LARGE SCALE GENOMIC DNA]</scope>
    <source>
        <strain evidence="1 2">SA4</strain>
    </source>
</reference>
<dbReference type="EMBL" id="JAAIWM010000001">
    <property type="protein sequence ID" value="NEY70877.1"/>
    <property type="molecule type" value="Genomic_DNA"/>
</dbReference>
<comment type="caution">
    <text evidence="1">The sequence shown here is derived from an EMBL/GenBank/DDBJ whole genome shotgun (WGS) entry which is preliminary data.</text>
</comment>
<dbReference type="RefSeq" id="WP_163177879.1">
    <property type="nucleotide sequence ID" value="NZ_JAAIWM010000001.1"/>
</dbReference>
<gene>
    <name evidence="1" type="ORF">G4D63_03880</name>
</gene>
<proteinExistence type="predicted"/>
<accession>A0A6M0Q3C6</accession>
<sequence>MFTEIIRLPLSERDSKTANGEAISAKVMLIKENNILVARLEQSSFFFPQLIEDTTLRAFYHDKKKRWIVPFEDIKHYRGPIE</sequence>
<evidence type="ECO:0000313" key="1">
    <source>
        <dbReference type="EMBL" id="NEY70877.1"/>
    </source>
</evidence>
<dbReference type="AlphaFoldDB" id="A0A6M0Q3C6"/>
<organism evidence="1 2">
    <name type="scientific">Bacillus mesophilus</name>
    <dbReference type="NCBI Taxonomy" id="1808955"/>
    <lineage>
        <taxon>Bacteria</taxon>
        <taxon>Bacillati</taxon>
        <taxon>Bacillota</taxon>
        <taxon>Bacilli</taxon>
        <taxon>Bacillales</taxon>
        <taxon>Bacillaceae</taxon>
        <taxon>Bacillus</taxon>
    </lineage>
</organism>
<protein>
    <submittedName>
        <fullName evidence="1">Uncharacterized protein</fullName>
    </submittedName>
</protein>
<evidence type="ECO:0000313" key="2">
    <source>
        <dbReference type="Proteomes" id="UP000481043"/>
    </source>
</evidence>
<keyword evidence="2" id="KW-1185">Reference proteome</keyword>
<dbReference type="Proteomes" id="UP000481043">
    <property type="component" value="Unassembled WGS sequence"/>
</dbReference>